<reference evidence="5 6" key="1">
    <citation type="submission" date="2019-06" db="EMBL/GenBank/DDBJ databases">
        <title>Genome organization and adaptive potential of archetypical organophosphate degarding Sphingobium fuliginis ATCC 27551.</title>
        <authorList>
            <person name="Sarwar A."/>
            <person name="Parthasarathy S."/>
            <person name="Singh C."/>
            <person name="Siddavattam D."/>
        </authorList>
    </citation>
    <scope>NUCLEOTIDE SEQUENCE [LARGE SCALE GENOMIC DNA]</scope>
    <source>
        <strain evidence="5 6">ATCC 27551</strain>
    </source>
</reference>
<dbReference type="RefSeq" id="WP_025546780.1">
    <property type="nucleotide sequence ID" value="NZ_CP041017.1"/>
</dbReference>
<dbReference type="Pfam" id="PF00682">
    <property type="entry name" value="HMGL-like"/>
    <property type="match status" value="1"/>
</dbReference>
<evidence type="ECO:0000313" key="5">
    <source>
        <dbReference type="EMBL" id="QDC39641.1"/>
    </source>
</evidence>
<dbReference type="PANTHER" id="PTHR42738:SF7">
    <property type="entry name" value="HYDROXYMETHYLGLUTARYL-COA LYASE"/>
    <property type="match status" value="1"/>
</dbReference>
<name>A0A5B8CME1_SPHSA</name>
<evidence type="ECO:0000313" key="6">
    <source>
        <dbReference type="Proteomes" id="UP000311469"/>
    </source>
</evidence>
<feature type="domain" description="Pyruvate carboxyltransferase" evidence="4">
    <location>
        <begin position="4"/>
        <end position="272"/>
    </location>
</feature>
<dbReference type="NCBIfam" id="NF004283">
    <property type="entry name" value="PRK05692.1"/>
    <property type="match status" value="1"/>
</dbReference>
<dbReference type="InterPro" id="IPR043594">
    <property type="entry name" value="HMGL"/>
</dbReference>
<dbReference type="GO" id="GO:0006552">
    <property type="term" value="P:L-leucine catabolic process"/>
    <property type="evidence" value="ECO:0007669"/>
    <property type="project" value="TreeGrafter"/>
</dbReference>
<evidence type="ECO:0000256" key="3">
    <source>
        <dbReference type="ARBA" id="ARBA00023239"/>
    </source>
</evidence>
<evidence type="ECO:0000259" key="4">
    <source>
        <dbReference type="PROSITE" id="PS50991"/>
    </source>
</evidence>
<protein>
    <submittedName>
        <fullName evidence="5">Hydroxymethylglutaryl-CoA lyase</fullName>
    </submittedName>
</protein>
<dbReference type="GO" id="GO:0046872">
    <property type="term" value="F:metal ion binding"/>
    <property type="evidence" value="ECO:0007669"/>
    <property type="project" value="UniProtKB-KW"/>
</dbReference>
<evidence type="ECO:0000256" key="2">
    <source>
        <dbReference type="ARBA" id="ARBA00022723"/>
    </source>
</evidence>
<evidence type="ECO:0000256" key="1">
    <source>
        <dbReference type="ARBA" id="ARBA00009405"/>
    </source>
</evidence>
<dbReference type="PANTHER" id="PTHR42738">
    <property type="entry name" value="HYDROXYMETHYLGLUTARYL-COA LYASE"/>
    <property type="match status" value="1"/>
</dbReference>
<dbReference type="GO" id="GO:0004419">
    <property type="term" value="F:hydroxymethylglutaryl-CoA lyase activity"/>
    <property type="evidence" value="ECO:0007669"/>
    <property type="project" value="TreeGrafter"/>
</dbReference>
<dbReference type="PROSITE" id="PS50991">
    <property type="entry name" value="PYR_CT"/>
    <property type="match status" value="1"/>
</dbReference>
<dbReference type="Gene3D" id="3.20.20.70">
    <property type="entry name" value="Aldolase class I"/>
    <property type="match status" value="1"/>
</dbReference>
<dbReference type="EMBL" id="CP041017">
    <property type="protein sequence ID" value="QDC39641.1"/>
    <property type="molecule type" value="Genomic_DNA"/>
</dbReference>
<dbReference type="InterPro" id="IPR013785">
    <property type="entry name" value="Aldolase_TIM"/>
</dbReference>
<dbReference type="Proteomes" id="UP000311469">
    <property type="component" value="Chromosome cSF2"/>
</dbReference>
<dbReference type="CDD" id="cd07938">
    <property type="entry name" value="DRE_TIM_HMGL"/>
    <property type="match status" value="1"/>
</dbReference>
<keyword evidence="2" id="KW-0479">Metal-binding</keyword>
<dbReference type="GO" id="GO:0046951">
    <property type="term" value="P:ketone body biosynthetic process"/>
    <property type="evidence" value="ECO:0007669"/>
    <property type="project" value="TreeGrafter"/>
</dbReference>
<comment type="similarity">
    <text evidence="1">Belongs to the HMG-CoA lyase family.</text>
</comment>
<dbReference type="SUPFAM" id="SSF51569">
    <property type="entry name" value="Aldolase"/>
    <property type="match status" value="1"/>
</dbReference>
<sequence>MTEVAIVEVGPRDGFQSIAEVIPAERKKALIDKLYHAGVRRMEVTSFVSEAALPQFRDAAEILAFAQGLSGMDPQVLVPTARHAERALRAGADHLAFVLSVSERHNRGNVRRSPLESAAEYDSIAAMMPGKARLRLNVATAFDCPHDGPVDEGETMRLLERLVPVAPAAEIALCDTTGRVAPAHVQSLFSKVRQAFGDELKLAFHAHDTYGLGAANTFAAYQTGVRVFDAAAAGLGGCPFAPGATGNVATEDLIYMFDGMRVNSGIDLARLLDAAADIADVPGAQTGGRVRTAAFARACRASEG</sequence>
<proteinExistence type="inferred from homology"/>
<dbReference type="InterPro" id="IPR000891">
    <property type="entry name" value="PYR_CT"/>
</dbReference>
<keyword evidence="3 5" id="KW-0456">Lyase</keyword>
<gene>
    <name evidence="5" type="ORF">FIL70_20845</name>
</gene>
<organism evidence="5 6">
    <name type="scientific">Sphingobium fuliginis ATCC 27551</name>
    <dbReference type="NCBI Taxonomy" id="1208342"/>
    <lineage>
        <taxon>Bacteria</taxon>
        <taxon>Pseudomonadati</taxon>
        <taxon>Pseudomonadota</taxon>
        <taxon>Alphaproteobacteria</taxon>
        <taxon>Sphingomonadales</taxon>
        <taxon>Sphingomonadaceae</taxon>
        <taxon>Sphingobium</taxon>
    </lineage>
</organism>
<accession>A0A5B8CME1</accession>
<dbReference type="AlphaFoldDB" id="A0A5B8CME1"/>
<dbReference type="KEGG" id="sufl:FIL70_20845"/>